<proteinExistence type="predicted"/>
<dbReference type="Proteomes" id="UP000015527">
    <property type="component" value="Unassembled WGS sequence"/>
</dbReference>
<protein>
    <recommendedName>
        <fullName evidence="5">Alginate export domain-containing protein</fullName>
    </recommendedName>
</protein>
<dbReference type="RefSeq" id="WP_021234746.1">
    <property type="nucleotide sequence ID" value="NZ_ATHL01000090.1"/>
</dbReference>
<comment type="caution">
    <text evidence="3">The sequence shown here is derived from an EMBL/GenBank/DDBJ whole genome shotgun (WGS) entry which is preliminary data.</text>
</comment>
<dbReference type="eggNOG" id="COG2831">
    <property type="taxonomic scope" value="Bacteria"/>
</dbReference>
<evidence type="ECO:0008006" key="5">
    <source>
        <dbReference type="Google" id="ProtNLM"/>
    </source>
</evidence>
<feature type="chain" id="PRO_5012791140" description="Alginate export domain-containing protein" evidence="2">
    <location>
        <begin position="16"/>
        <end position="439"/>
    </location>
</feature>
<dbReference type="SUPFAM" id="SSF56935">
    <property type="entry name" value="Porins"/>
    <property type="match status" value="1"/>
</dbReference>
<evidence type="ECO:0000256" key="2">
    <source>
        <dbReference type="SAM" id="SignalP"/>
    </source>
</evidence>
<feature type="region of interest" description="Disordered" evidence="1">
    <location>
        <begin position="33"/>
        <end position="54"/>
    </location>
</feature>
<dbReference type="AlphaFoldDB" id="T0HA19"/>
<sequence>MLPVIAPVLAPVVLAATAPTTIPACTDPATCPAPSAEAAASADPAPASKPDAPAQVPAAEVPVKAKLNIGAALRGRFDLRFNDVGSAGQRRTSNHLSFDTLALTADYDSEKFFGAAQYRFYGASFIYGKNGGYEGYPGEVQFLMYAYAGAKLSKEDSVTVGIQPVPFDDRYWGSSILDDLGFVYGMEEVYNLGIKYKRQTSDLRVELGFFPGSGPAVMGISRDAARYSTNIARADSYVPNGSQNDERKMVIGNVQYALINQPNTTLKATASAWVSSIYNFDTNDEGSKHLFAFSLTGSHGPWSAKALVARQDIDPRNAGRNDMITMGGFDGSYNVAAKGTYAFGEIGRTIDTGKFPFDLLVYANYGKFMKDAAGFKDSERFDLGAVWTAKDKGRIKVYSEFLLGRNDPFVGAGQFISGAAQGGDDKWKAAFMMIFGYYF</sequence>
<keyword evidence="4" id="KW-1185">Reference proteome</keyword>
<keyword evidence="2" id="KW-0732">Signal</keyword>
<evidence type="ECO:0000313" key="4">
    <source>
        <dbReference type="Proteomes" id="UP000015527"/>
    </source>
</evidence>
<gene>
    <name evidence="3" type="ORF">L284_14610</name>
</gene>
<name>T0HA19_9SPHN</name>
<evidence type="ECO:0000256" key="1">
    <source>
        <dbReference type="SAM" id="MobiDB-lite"/>
    </source>
</evidence>
<evidence type="ECO:0000313" key="3">
    <source>
        <dbReference type="EMBL" id="EQB13191.1"/>
    </source>
</evidence>
<feature type="signal peptide" evidence="2">
    <location>
        <begin position="1"/>
        <end position="15"/>
    </location>
</feature>
<dbReference type="PATRIC" id="fig|1096930.3.peg.2909"/>
<organism evidence="3 4">
    <name type="scientific">Novosphingobium lindaniclasticum LE124</name>
    <dbReference type="NCBI Taxonomy" id="1096930"/>
    <lineage>
        <taxon>Bacteria</taxon>
        <taxon>Pseudomonadati</taxon>
        <taxon>Pseudomonadota</taxon>
        <taxon>Alphaproteobacteria</taxon>
        <taxon>Sphingomonadales</taxon>
        <taxon>Sphingomonadaceae</taxon>
        <taxon>Novosphingobium</taxon>
    </lineage>
</organism>
<reference evidence="3 4" key="1">
    <citation type="journal article" date="2013" name="Genome Announc.">
        <title>Genome Sequence of Novosphingobium lindaniclasticum LE124T, Isolated from a Hexachlorocyclohexane Dumpsite.</title>
        <authorList>
            <person name="Saxena A."/>
            <person name="Nayyar N."/>
            <person name="Sangwan N."/>
            <person name="Kumari R."/>
            <person name="Khurana J.P."/>
            <person name="Lal R."/>
        </authorList>
    </citation>
    <scope>NUCLEOTIDE SEQUENCE [LARGE SCALE GENOMIC DNA]</scope>
    <source>
        <strain evidence="3 4">LE124</strain>
    </source>
</reference>
<dbReference type="EMBL" id="ATHL01000090">
    <property type="protein sequence ID" value="EQB13191.1"/>
    <property type="molecule type" value="Genomic_DNA"/>
</dbReference>
<accession>T0HA19</accession>